<dbReference type="Pfam" id="PF19380">
    <property type="entry name" value="DUF5955"/>
    <property type="match status" value="1"/>
</dbReference>
<feature type="compositionally biased region" description="Basic and acidic residues" evidence="1">
    <location>
        <begin position="1"/>
        <end position="16"/>
    </location>
</feature>
<comment type="caution">
    <text evidence="2">The sequence shown here is derived from an EMBL/GenBank/DDBJ whole genome shotgun (WGS) entry which is preliminary data.</text>
</comment>
<gene>
    <name evidence="2" type="ORF">AN217_20215</name>
</gene>
<sequence length="116" mass="12217">MWGENVRSEAVGERRSVTAGHDTGADPRVEALGRAVQRMRRALDAHPADLPDRREAERGLDALTAAVRSGAPAAQELRYPLLLLAAAVGSVSALARPLVGVREAVELFGAGPRSAN</sequence>
<evidence type="ECO:0000256" key="1">
    <source>
        <dbReference type="SAM" id="MobiDB-lite"/>
    </source>
</evidence>
<reference evidence="2 3" key="1">
    <citation type="journal article" date="2016" name="Front. Microbiol.">
        <title>Comparative Genomics Analysis of Streptomyces Species Reveals Their Adaptation to the Marine Environment and Their Diversity at the Genomic Level.</title>
        <authorList>
            <person name="Tian X."/>
            <person name="Zhang Z."/>
            <person name="Yang T."/>
            <person name="Chen M."/>
            <person name="Li J."/>
            <person name="Chen F."/>
            <person name="Yang J."/>
            <person name="Li W."/>
            <person name="Zhang B."/>
            <person name="Zhang Z."/>
            <person name="Wu J."/>
            <person name="Zhang C."/>
            <person name="Long L."/>
            <person name="Xiao J."/>
        </authorList>
    </citation>
    <scope>NUCLEOTIDE SEQUENCE [LARGE SCALE GENOMIC DNA]</scope>
    <source>
        <strain evidence="2 3">SCSIO M10379</strain>
    </source>
</reference>
<name>A0A1E7K779_9ACTN</name>
<evidence type="ECO:0000313" key="3">
    <source>
        <dbReference type="Proteomes" id="UP000175829"/>
    </source>
</evidence>
<protein>
    <submittedName>
        <fullName evidence="2">Uncharacterized protein</fullName>
    </submittedName>
</protein>
<accession>A0A1E7K779</accession>
<dbReference type="PATRIC" id="fig|943816.4.peg.3562"/>
<dbReference type="EMBL" id="LJGV01000022">
    <property type="protein sequence ID" value="OEU99745.1"/>
    <property type="molecule type" value="Genomic_DNA"/>
</dbReference>
<dbReference type="AlphaFoldDB" id="A0A1E7K779"/>
<dbReference type="Proteomes" id="UP000175829">
    <property type="component" value="Unassembled WGS sequence"/>
</dbReference>
<dbReference type="InterPro" id="IPR045999">
    <property type="entry name" value="DUF5955"/>
</dbReference>
<proteinExistence type="predicted"/>
<organism evidence="2 3">
    <name type="scientific">Streptomyces qinglanensis</name>
    <dbReference type="NCBI Taxonomy" id="943816"/>
    <lineage>
        <taxon>Bacteria</taxon>
        <taxon>Bacillati</taxon>
        <taxon>Actinomycetota</taxon>
        <taxon>Actinomycetes</taxon>
        <taxon>Kitasatosporales</taxon>
        <taxon>Streptomycetaceae</taxon>
        <taxon>Streptomyces</taxon>
    </lineage>
</organism>
<evidence type="ECO:0000313" key="2">
    <source>
        <dbReference type="EMBL" id="OEU99745.1"/>
    </source>
</evidence>
<feature type="region of interest" description="Disordered" evidence="1">
    <location>
        <begin position="1"/>
        <end position="27"/>
    </location>
</feature>